<feature type="non-terminal residue" evidence="2">
    <location>
        <position position="256"/>
    </location>
</feature>
<dbReference type="PANTHER" id="PTHR11223">
    <property type="entry name" value="EXPORTIN 1/5"/>
    <property type="match status" value="1"/>
</dbReference>
<dbReference type="PANTHER" id="PTHR11223:SF3">
    <property type="entry name" value="EXPORTIN-5"/>
    <property type="match status" value="1"/>
</dbReference>
<dbReference type="GO" id="GO:0006405">
    <property type="term" value="P:RNA export from nucleus"/>
    <property type="evidence" value="ECO:0007669"/>
    <property type="project" value="TreeGrafter"/>
</dbReference>
<dbReference type="GO" id="GO:0006611">
    <property type="term" value="P:protein export from nucleus"/>
    <property type="evidence" value="ECO:0007669"/>
    <property type="project" value="InterPro"/>
</dbReference>
<dbReference type="Gene3D" id="1.25.10.10">
    <property type="entry name" value="Leucine-rich Repeat Variant"/>
    <property type="match status" value="1"/>
</dbReference>
<accession>A0A087TH61</accession>
<feature type="domain" description="Exportin-5 C-terminal" evidence="1">
    <location>
        <begin position="4"/>
        <end position="254"/>
    </location>
</feature>
<dbReference type="GO" id="GO:0005737">
    <property type="term" value="C:cytoplasm"/>
    <property type="evidence" value="ECO:0007669"/>
    <property type="project" value="TreeGrafter"/>
</dbReference>
<dbReference type="EMBL" id="KK115213">
    <property type="protein sequence ID" value="KFM64450.1"/>
    <property type="molecule type" value="Genomic_DNA"/>
</dbReference>
<proteinExistence type="predicted"/>
<organism evidence="2 3">
    <name type="scientific">Stegodyphus mimosarum</name>
    <name type="common">African social velvet spider</name>
    <dbReference type="NCBI Taxonomy" id="407821"/>
    <lineage>
        <taxon>Eukaryota</taxon>
        <taxon>Metazoa</taxon>
        <taxon>Ecdysozoa</taxon>
        <taxon>Arthropoda</taxon>
        <taxon>Chelicerata</taxon>
        <taxon>Arachnida</taxon>
        <taxon>Araneae</taxon>
        <taxon>Araneomorphae</taxon>
        <taxon>Entelegynae</taxon>
        <taxon>Eresoidea</taxon>
        <taxon>Eresidae</taxon>
        <taxon>Stegodyphus</taxon>
    </lineage>
</organism>
<reference evidence="2 3" key="1">
    <citation type="submission" date="2013-11" db="EMBL/GenBank/DDBJ databases">
        <title>Genome sequencing of Stegodyphus mimosarum.</title>
        <authorList>
            <person name="Bechsgaard J."/>
        </authorList>
    </citation>
    <scope>NUCLEOTIDE SEQUENCE [LARGE SCALE GENOMIC DNA]</scope>
</reference>
<dbReference type="GO" id="GO:0003723">
    <property type="term" value="F:RNA binding"/>
    <property type="evidence" value="ECO:0007669"/>
    <property type="project" value="TreeGrafter"/>
</dbReference>
<dbReference type="STRING" id="407821.A0A087TH61"/>
<dbReference type="Pfam" id="PF19273">
    <property type="entry name" value="Exportin-5"/>
    <property type="match status" value="1"/>
</dbReference>
<evidence type="ECO:0000259" key="1">
    <source>
        <dbReference type="Pfam" id="PF19273"/>
    </source>
</evidence>
<evidence type="ECO:0000313" key="3">
    <source>
        <dbReference type="Proteomes" id="UP000054359"/>
    </source>
</evidence>
<keyword evidence="3" id="KW-1185">Reference proteome</keyword>
<protein>
    <submittedName>
        <fullName evidence="2">Exportin-5</fullName>
    </submittedName>
</protein>
<evidence type="ECO:0000313" key="2">
    <source>
        <dbReference type="EMBL" id="KFM64450.1"/>
    </source>
</evidence>
<dbReference type="OrthoDB" id="6435465at2759"/>
<dbReference type="GO" id="GO:0005634">
    <property type="term" value="C:nucleus"/>
    <property type="evidence" value="ECO:0007669"/>
    <property type="project" value="TreeGrafter"/>
</dbReference>
<dbReference type="AlphaFoldDB" id="A0A087TH61"/>
<dbReference type="GO" id="GO:0005049">
    <property type="term" value="F:nuclear export signal receptor activity"/>
    <property type="evidence" value="ECO:0007669"/>
    <property type="project" value="InterPro"/>
</dbReference>
<name>A0A087TH61_STEMI</name>
<dbReference type="InterPro" id="IPR045065">
    <property type="entry name" value="XPO1/5"/>
</dbReference>
<dbReference type="InterPro" id="IPR045478">
    <property type="entry name" value="Exportin-5_C"/>
</dbReference>
<dbReference type="Proteomes" id="UP000054359">
    <property type="component" value="Unassembled WGS sequence"/>
</dbReference>
<sequence length="256" mass="29228">MCQHVQKLAQTPEVLSQFDKCNLLEALMLLSNELCNYEKQSEFLTQMISPIIVVWLSDNMKMAISTPENFLNFVGLNEEANIEQSLNKNTYELMLCIHVIRGCVKRCKWPSDPDIAKKGNFVHPLSDSLKKIFYRNPAAQCIVPSLHQVFLLIRTLNALHNPAIQTKIHPSFLRALDISETDKYNILGTAYIDNIQRPKTIIERMNTFIHSAYDSCLHILGGSVENLSIDFYTVPSLSKLIMEGLFSNIQYMSDSR</sequence>
<gene>
    <name evidence="2" type="ORF">X975_08386</name>
</gene>
<dbReference type="GO" id="GO:0042565">
    <property type="term" value="C:RNA nuclear export complex"/>
    <property type="evidence" value="ECO:0007669"/>
    <property type="project" value="TreeGrafter"/>
</dbReference>
<dbReference type="InterPro" id="IPR011989">
    <property type="entry name" value="ARM-like"/>
</dbReference>